<keyword evidence="5" id="KW-1185">Reference proteome</keyword>
<keyword evidence="3" id="KW-0732">Signal</keyword>
<evidence type="ECO:0000313" key="5">
    <source>
        <dbReference type="Proteomes" id="UP001303889"/>
    </source>
</evidence>
<evidence type="ECO:0000313" key="4">
    <source>
        <dbReference type="EMBL" id="KAK3897664.1"/>
    </source>
</evidence>
<dbReference type="AlphaFoldDB" id="A0AAN6RP58"/>
<dbReference type="Proteomes" id="UP001303889">
    <property type="component" value="Unassembled WGS sequence"/>
</dbReference>
<reference evidence="4" key="1">
    <citation type="journal article" date="2023" name="Mol. Phylogenet. Evol.">
        <title>Genome-scale phylogeny and comparative genomics of the fungal order Sordariales.</title>
        <authorList>
            <person name="Hensen N."/>
            <person name="Bonometti L."/>
            <person name="Westerberg I."/>
            <person name="Brannstrom I.O."/>
            <person name="Guillou S."/>
            <person name="Cros-Aarteil S."/>
            <person name="Calhoun S."/>
            <person name="Haridas S."/>
            <person name="Kuo A."/>
            <person name="Mondo S."/>
            <person name="Pangilinan J."/>
            <person name="Riley R."/>
            <person name="LaButti K."/>
            <person name="Andreopoulos B."/>
            <person name="Lipzen A."/>
            <person name="Chen C."/>
            <person name="Yan M."/>
            <person name="Daum C."/>
            <person name="Ng V."/>
            <person name="Clum A."/>
            <person name="Steindorff A."/>
            <person name="Ohm R.A."/>
            <person name="Martin F."/>
            <person name="Silar P."/>
            <person name="Natvig D.O."/>
            <person name="Lalanne C."/>
            <person name="Gautier V."/>
            <person name="Ament-Velasquez S.L."/>
            <person name="Kruys A."/>
            <person name="Hutchinson M.I."/>
            <person name="Powell A.J."/>
            <person name="Barry K."/>
            <person name="Miller A.N."/>
            <person name="Grigoriev I.V."/>
            <person name="Debuchy R."/>
            <person name="Gladieux P."/>
            <person name="Hiltunen Thoren M."/>
            <person name="Johannesson H."/>
        </authorList>
    </citation>
    <scope>NUCLEOTIDE SEQUENCE</scope>
    <source>
        <strain evidence="4">CBS 103.79</strain>
    </source>
</reference>
<reference evidence="4" key="2">
    <citation type="submission" date="2023-05" db="EMBL/GenBank/DDBJ databases">
        <authorList>
            <consortium name="Lawrence Berkeley National Laboratory"/>
            <person name="Steindorff A."/>
            <person name="Hensen N."/>
            <person name="Bonometti L."/>
            <person name="Westerberg I."/>
            <person name="Brannstrom I.O."/>
            <person name="Guillou S."/>
            <person name="Cros-Aarteil S."/>
            <person name="Calhoun S."/>
            <person name="Haridas S."/>
            <person name="Kuo A."/>
            <person name="Mondo S."/>
            <person name="Pangilinan J."/>
            <person name="Riley R."/>
            <person name="Labutti K."/>
            <person name="Andreopoulos B."/>
            <person name="Lipzen A."/>
            <person name="Chen C."/>
            <person name="Yanf M."/>
            <person name="Daum C."/>
            <person name="Ng V."/>
            <person name="Clum A."/>
            <person name="Ohm R."/>
            <person name="Martin F."/>
            <person name="Silar P."/>
            <person name="Natvig D."/>
            <person name="Lalanne C."/>
            <person name="Gautier V."/>
            <person name="Ament-Velasquez S.L."/>
            <person name="Kruys A."/>
            <person name="Hutchinson M.I."/>
            <person name="Powell A.J."/>
            <person name="Barry K."/>
            <person name="Miller A.N."/>
            <person name="Grigoriev I.V."/>
            <person name="Debuchy R."/>
            <person name="Gladieux P."/>
            <person name="Thoren M.H."/>
            <person name="Johannesson H."/>
        </authorList>
    </citation>
    <scope>NUCLEOTIDE SEQUENCE</scope>
    <source>
        <strain evidence="4">CBS 103.79</strain>
    </source>
</reference>
<evidence type="ECO:0000256" key="2">
    <source>
        <dbReference type="SAM" id="Phobius"/>
    </source>
</evidence>
<protein>
    <recommendedName>
        <fullName evidence="6">Peptidyl-tRNA hydrolase</fullName>
    </recommendedName>
</protein>
<dbReference type="EMBL" id="MU856099">
    <property type="protein sequence ID" value="KAK3897664.1"/>
    <property type="molecule type" value="Genomic_DNA"/>
</dbReference>
<evidence type="ECO:0000256" key="1">
    <source>
        <dbReference type="SAM" id="MobiDB-lite"/>
    </source>
</evidence>
<feature type="signal peptide" evidence="3">
    <location>
        <begin position="1"/>
        <end position="17"/>
    </location>
</feature>
<keyword evidence="2" id="KW-1133">Transmembrane helix</keyword>
<feature type="transmembrane region" description="Helical" evidence="2">
    <location>
        <begin position="236"/>
        <end position="256"/>
    </location>
</feature>
<evidence type="ECO:0008006" key="6">
    <source>
        <dbReference type="Google" id="ProtNLM"/>
    </source>
</evidence>
<sequence>MRFSTTAVLALPLLASAAESPFEQYKAKFQNFLGSLGASAPVADKAPAAAAAVSSAATTAKAAGKAKKVAEPKPITTITLENWKDTLYAPVQAGATQPEEWLVLVTGGNKTCFGHCTRLESAFTEAATPFASLPAAQSPHLASVNCDEQPVLCNAWSANAGTLWIYELLPAPAPVEIHTQRLNLTTVTTANVVDAYKAAVAEGKAAAGWNRFDPEGFFHPFDGKLAKLGLAVPLGYFFWALNAVPSWAMMLFVSFISRSMMGRRTEGMARGAPGARRAAPAGDARS</sequence>
<feature type="chain" id="PRO_5042911594" description="Peptidyl-tRNA hydrolase" evidence="3">
    <location>
        <begin position="18"/>
        <end position="286"/>
    </location>
</feature>
<proteinExistence type="predicted"/>
<organism evidence="4 5">
    <name type="scientific">Staphylotrichum tortipilum</name>
    <dbReference type="NCBI Taxonomy" id="2831512"/>
    <lineage>
        <taxon>Eukaryota</taxon>
        <taxon>Fungi</taxon>
        <taxon>Dikarya</taxon>
        <taxon>Ascomycota</taxon>
        <taxon>Pezizomycotina</taxon>
        <taxon>Sordariomycetes</taxon>
        <taxon>Sordariomycetidae</taxon>
        <taxon>Sordariales</taxon>
        <taxon>Chaetomiaceae</taxon>
        <taxon>Staphylotrichum</taxon>
    </lineage>
</organism>
<evidence type="ECO:0000256" key="3">
    <source>
        <dbReference type="SAM" id="SignalP"/>
    </source>
</evidence>
<name>A0AAN6RP58_9PEZI</name>
<accession>A0AAN6RP58</accession>
<feature type="compositionally biased region" description="Low complexity" evidence="1">
    <location>
        <begin position="268"/>
        <end position="286"/>
    </location>
</feature>
<feature type="region of interest" description="Disordered" evidence="1">
    <location>
        <begin position="267"/>
        <end position="286"/>
    </location>
</feature>
<dbReference type="Gene3D" id="3.40.30.10">
    <property type="entry name" value="Glutaredoxin"/>
    <property type="match status" value="1"/>
</dbReference>
<comment type="caution">
    <text evidence="4">The sequence shown here is derived from an EMBL/GenBank/DDBJ whole genome shotgun (WGS) entry which is preliminary data.</text>
</comment>
<keyword evidence="2" id="KW-0812">Transmembrane</keyword>
<gene>
    <name evidence="4" type="ORF">C8A05DRAFT_19609</name>
</gene>
<keyword evidence="2" id="KW-0472">Membrane</keyword>